<name>A0AAD4GN44_ASPNN</name>
<dbReference type="InterPro" id="IPR011333">
    <property type="entry name" value="SKP1/BTB/POZ_sf"/>
</dbReference>
<protein>
    <recommendedName>
        <fullName evidence="4">BTB domain-containing protein</fullName>
    </recommendedName>
</protein>
<comment type="caution">
    <text evidence="2">The sequence shown here is derived from an EMBL/GenBank/DDBJ whole genome shotgun (WGS) entry which is preliminary data.</text>
</comment>
<reference evidence="2" key="2">
    <citation type="submission" date="2020-02" db="EMBL/GenBank/DDBJ databases">
        <authorList>
            <person name="Gilchrist C.L.M."/>
            <person name="Chooi Y.-H."/>
        </authorList>
    </citation>
    <scope>NUCLEOTIDE SEQUENCE</scope>
    <source>
        <strain evidence="2">MST-FP2251</strain>
    </source>
</reference>
<evidence type="ECO:0008006" key="4">
    <source>
        <dbReference type="Google" id="ProtNLM"/>
    </source>
</evidence>
<evidence type="ECO:0000313" key="2">
    <source>
        <dbReference type="EMBL" id="KAF9883077.1"/>
    </source>
</evidence>
<organism evidence="2 3">
    <name type="scientific">Aspergillus nanangensis</name>
    <dbReference type="NCBI Taxonomy" id="2582783"/>
    <lineage>
        <taxon>Eukaryota</taxon>
        <taxon>Fungi</taxon>
        <taxon>Dikarya</taxon>
        <taxon>Ascomycota</taxon>
        <taxon>Pezizomycotina</taxon>
        <taxon>Eurotiomycetes</taxon>
        <taxon>Eurotiomycetidae</taxon>
        <taxon>Eurotiales</taxon>
        <taxon>Aspergillaceae</taxon>
        <taxon>Aspergillus</taxon>
        <taxon>Aspergillus subgen. Circumdati</taxon>
    </lineage>
</organism>
<accession>A0AAD4GN44</accession>
<sequence>MSRSPAEENGWSLGEQNPESLDEPHNAHHEIIIAQDSDRIIKVREYDRSHGSDSEEKDLQMIGTASMHVSSKALEHIDYFKSMLRGSWRESSQEIILEDDKITAVEVWMRLFHSTLDKLDMDSISIEDVWYLIITGDKYGLNFRKLSSWFAKWYGHQDSTKTQNFERKMLYPCYVFNYARGFLAVSKHLVYNVAGHISEVNPTEITQLHIAPRVLQQLNAARGRLRNLINRYLNEKVKCIVGSSSCECKENTVFYYYRELRRIQIWPLEEITAKTSVDRLLTRLKDFDEQLMLRNMSKAKGPEKLCSECTHNWKRDVQEAIKKVSTYFDGLCLDCMVKIKDEIKIIRHSSDDEYYVFTHNRYDEGCRVDHGEPTQYFSVNGRRDKRGLIAD</sequence>
<dbReference type="Proteomes" id="UP001194746">
    <property type="component" value="Unassembled WGS sequence"/>
</dbReference>
<evidence type="ECO:0000256" key="1">
    <source>
        <dbReference type="SAM" id="MobiDB-lite"/>
    </source>
</evidence>
<gene>
    <name evidence="2" type="ORF">FE257_004111</name>
</gene>
<evidence type="ECO:0000313" key="3">
    <source>
        <dbReference type="Proteomes" id="UP001194746"/>
    </source>
</evidence>
<proteinExistence type="predicted"/>
<dbReference type="EMBL" id="VCAU01000187">
    <property type="protein sequence ID" value="KAF9883077.1"/>
    <property type="molecule type" value="Genomic_DNA"/>
</dbReference>
<feature type="region of interest" description="Disordered" evidence="1">
    <location>
        <begin position="1"/>
        <end position="23"/>
    </location>
</feature>
<reference evidence="2" key="1">
    <citation type="journal article" date="2019" name="Beilstein J. Org. Chem.">
        <title>Nanangenines: drimane sesquiterpenoids as the dominant metabolite cohort of a novel Australian fungus, Aspergillus nanangensis.</title>
        <authorList>
            <person name="Lacey H.J."/>
            <person name="Gilchrist C.L.M."/>
            <person name="Crombie A."/>
            <person name="Kalaitzis J.A."/>
            <person name="Vuong D."/>
            <person name="Rutledge P.J."/>
            <person name="Turner P."/>
            <person name="Pitt J.I."/>
            <person name="Lacey E."/>
            <person name="Chooi Y.H."/>
            <person name="Piggott A.M."/>
        </authorList>
    </citation>
    <scope>NUCLEOTIDE SEQUENCE</scope>
    <source>
        <strain evidence="2">MST-FP2251</strain>
    </source>
</reference>
<dbReference type="Gene3D" id="3.30.710.10">
    <property type="entry name" value="Potassium Channel Kv1.1, Chain A"/>
    <property type="match status" value="1"/>
</dbReference>
<dbReference type="AlphaFoldDB" id="A0AAD4GN44"/>
<keyword evidence="3" id="KW-1185">Reference proteome</keyword>